<comment type="caution">
    <text evidence="1">The sequence shown here is derived from an EMBL/GenBank/DDBJ whole genome shotgun (WGS) entry which is preliminary data.</text>
</comment>
<reference evidence="1" key="1">
    <citation type="submission" date="2023-03" db="EMBL/GenBank/DDBJ databases">
        <title>Massive genome expansion in bonnet fungi (Mycena s.s.) driven by repeated elements and novel gene families across ecological guilds.</title>
        <authorList>
            <consortium name="Lawrence Berkeley National Laboratory"/>
            <person name="Harder C.B."/>
            <person name="Miyauchi S."/>
            <person name="Viragh M."/>
            <person name="Kuo A."/>
            <person name="Thoen E."/>
            <person name="Andreopoulos B."/>
            <person name="Lu D."/>
            <person name="Skrede I."/>
            <person name="Drula E."/>
            <person name="Henrissat B."/>
            <person name="Morin E."/>
            <person name="Kohler A."/>
            <person name="Barry K."/>
            <person name="LaButti K."/>
            <person name="Morin E."/>
            <person name="Salamov A."/>
            <person name="Lipzen A."/>
            <person name="Mereny Z."/>
            <person name="Hegedus B."/>
            <person name="Baldrian P."/>
            <person name="Stursova M."/>
            <person name="Weitz H."/>
            <person name="Taylor A."/>
            <person name="Grigoriev I.V."/>
            <person name="Nagy L.G."/>
            <person name="Martin F."/>
            <person name="Kauserud H."/>
        </authorList>
    </citation>
    <scope>NUCLEOTIDE SEQUENCE</scope>
    <source>
        <strain evidence="1">9284</strain>
    </source>
</reference>
<name>A0AAD7BHE4_9AGAR</name>
<sequence>MADHTTCSYPPPAGNHCSIMNTGRCSQCGSFGATTTSEDFSVAPQSPRHRSLLTSNEVPLESDANFVKSVVSTIDIRLAKLDDQIQRLRDLLAPLEAERDSVAQYRAQNMGIISPLRRMPTEVLGQIFVWTLPTPNIAAQTYSLDDSPWLLTRVCSRWRAISIALPSLWSLIAISYHLPLIPYPPEMVKAHLSRASKKLFIFFFGSQGEETESQVEIFRLLCEQSPRWENVCLGMSSHMVPLLPDLRGRVGALSALQLTWTREAFINVDSVDCFETAPLRSVSISNGLRLVPTPFSTDYLTRYDLNETWSTHVDILKTAAHLVEARISIRSYPTDLDDSVIPLPHLQRLFITHPELLGHFDVPALQEIALELMEFENPDVFDPLTALILRCACAPRRLCIKGWPTTMIFDVLHQHTSFTTLAFELDDSRVFERCNEFISRLIIPDPVMDAAAMVAPRISEFLIACMEGVSIDHDLYLRMLESRWNHGSGTLQSAALLRAGIPTLLGPAPKAHILTGIEALRQEGLRHLLLAGSEALSVLDQWTYNDMGVDAPHPAMAEIL</sequence>
<dbReference type="EMBL" id="JARKIF010000016">
    <property type="protein sequence ID" value="KAJ7620964.1"/>
    <property type="molecule type" value="Genomic_DNA"/>
</dbReference>
<protein>
    <recommendedName>
        <fullName evidence="3">F-box domain-containing protein</fullName>
    </recommendedName>
</protein>
<evidence type="ECO:0008006" key="3">
    <source>
        <dbReference type="Google" id="ProtNLM"/>
    </source>
</evidence>
<evidence type="ECO:0000313" key="2">
    <source>
        <dbReference type="Proteomes" id="UP001221142"/>
    </source>
</evidence>
<evidence type="ECO:0000313" key="1">
    <source>
        <dbReference type="EMBL" id="KAJ7620964.1"/>
    </source>
</evidence>
<accession>A0AAD7BHE4</accession>
<keyword evidence="2" id="KW-1185">Reference proteome</keyword>
<proteinExistence type="predicted"/>
<gene>
    <name evidence="1" type="ORF">FB45DRAFT_132070</name>
</gene>
<organism evidence="1 2">
    <name type="scientific">Roridomyces roridus</name>
    <dbReference type="NCBI Taxonomy" id="1738132"/>
    <lineage>
        <taxon>Eukaryota</taxon>
        <taxon>Fungi</taxon>
        <taxon>Dikarya</taxon>
        <taxon>Basidiomycota</taxon>
        <taxon>Agaricomycotina</taxon>
        <taxon>Agaricomycetes</taxon>
        <taxon>Agaricomycetidae</taxon>
        <taxon>Agaricales</taxon>
        <taxon>Marasmiineae</taxon>
        <taxon>Mycenaceae</taxon>
        <taxon>Roridomyces</taxon>
    </lineage>
</organism>
<dbReference type="AlphaFoldDB" id="A0AAD7BHE4"/>
<dbReference type="Proteomes" id="UP001221142">
    <property type="component" value="Unassembled WGS sequence"/>
</dbReference>